<evidence type="ECO:0000313" key="2">
    <source>
        <dbReference type="Proteomes" id="UP000533017"/>
    </source>
</evidence>
<proteinExistence type="predicted"/>
<dbReference type="EMBL" id="JACBZA010000001">
    <property type="protein sequence ID" value="NYH86743.1"/>
    <property type="molecule type" value="Genomic_DNA"/>
</dbReference>
<protein>
    <submittedName>
        <fullName evidence="1">Uncharacterized protein</fullName>
    </submittedName>
</protein>
<dbReference type="Proteomes" id="UP000533017">
    <property type="component" value="Unassembled WGS sequence"/>
</dbReference>
<accession>A0ABX2SCU3</accession>
<name>A0ABX2SCU3_9ACTN</name>
<keyword evidence="2" id="KW-1185">Reference proteome</keyword>
<evidence type="ECO:0000313" key="1">
    <source>
        <dbReference type="EMBL" id="NYH86743.1"/>
    </source>
</evidence>
<reference evidence="1 2" key="1">
    <citation type="submission" date="2020-07" db="EMBL/GenBank/DDBJ databases">
        <title>Sequencing the genomes of 1000 actinobacteria strains.</title>
        <authorList>
            <person name="Klenk H.-P."/>
        </authorList>
    </citation>
    <scope>NUCLEOTIDE SEQUENCE [LARGE SCALE GENOMIC DNA]</scope>
    <source>
        <strain evidence="1 2">DSM 45117</strain>
    </source>
</reference>
<sequence>MESSSFRGVEHQVHRAVDACGGDGFDVSGADAGVEDFGDAVAGEHAGGCVVAGPVQPVLDVYAFAVGWAARMVSAPSTRFTAAYPVRSFERGRHELVAGGCPPAAVAGVDPAAWRLAYMVVDGVNDFLELLAPPPGRHFVPVDFLLAVSALLPHTPSSKSNA</sequence>
<dbReference type="RefSeq" id="WP_175542860.1">
    <property type="nucleotide sequence ID" value="NZ_FOOI01000031.1"/>
</dbReference>
<gene>
    <name evidence="1" type="ORF">FHR37_005594</name>
</gene>
<organism evidence="1 2">
    <name type="scientific">Actinopolymorpha cephalotaxi</name>
    <dbReference type="NCBI Taxonomy" id="504797"/>
    <lineage>
        <taxon>Bacteria</taxon>
        <taxon>Bacillati</taxon>
        <taxon>Actinomycetota</taxon>
        <taxon>Actinomycetes</taxon>
        <taxon>Propionibacteriales</taxon>
        <taxon>Actinopolymorphaceae</taxon>
        <taxon>Actinopolymorpha</taxon>
    </lineage>
</organism>
<comment type="caution">
    <text evidence="1">The sequence shown here is derived from an EMBL/GenBank/DDBJ whole genome shotgun (WGS) entry which is preliminary data.</text>
</comment>